<dbReference type="STRING" id="1385984.GCA_000702565_00665"/>
<name>U1LK28_9BACL</name>
<dbReference type="AlphaFoldDB" id="U1LK28"/>
<evidence type="ECO:0000313" key="3">
    <source>
        <dbReference type="EMBL" id="ERG67858.1"/>
    </source>
</evidence>
<evidence type="ECO:0000256" key="1">
    <source>
        <dbReference type="ARBA" id="ARBA00022729"/>
    </source>
</evidence>
<dbReference type="PATRIC" id="fig|1345023.5.peg.1259"/>
<evidence type="ECO:0008006" key="5">
    <source>
        <dbReference type="Google" id="ProtNLM"/>
    </source>
</evidence>
<comment type="caution">
    <text evidence="3">The sequence shown here is derived from an EMBL/GenBank/DDBJ whole genome shotgun (WGS) entry which is preliminary data.</text>
</comment>
<reference evidence="3 4" key="1">
    <citation type="journal article" date="2013" name="Genome Announc.">
        <title>Draft Genome Sequence of Exiguobacterium pavilionensis Strain RW-2, with Wide Thermal, Salinity, and pH Tolerance, Isolated from Modern Freshwater Microbialites.</title>
        <authorList>
            <person name="White R.A.III."/>
            <person name="Grassa C.J."/>
            <person name="Suttle C.A."/>
        </authorList>
    </citation>
    <scope>NUCLEOTIDE SEQUENCE [LARGE SCALE GENOMIC DNA]</scope>
    <source>
        <strain evidence="3 4">RW-2</strain>
    </source>
</reference>
<keyword evidence="2" id="KW-1133">Transmembrane helix</keyword>
<dbReference type="EMBL" id="ATCL01000014">
    <property type="protein sequence ID" value="ERG67858.1"/>
    <property type="molecule type" value="Genomic_DNA"/>
</dbReference>
<gene>
    <name evidence="3" type="ORF">M467_11250</name>
</gene>
<accession>U1LK28</accession>
<proteinExistence type="predicted"/>
<dbReference type="Gene3D" id="2.60.40.1220">
    <property type="match status" value="3"/>
</dbReference>
<evidence type="ECO:0000256" key="2">
    <source>
        <dbReference type="SAM" id="Phobius"/>
    </source>
</evidence>
<keyword evidence="1" id="KW-0732">Signal</keyword>
<evidence type="ECO:0000313" key="4">
    <source>
        <dbReference type="Proteomes" id="UP000016464"/>
    </source>
</evidence>
<keyword evidence="2" id="KW-0472">Membrane</keyword>
<feature type="transmembrane region" description="Helical" evidence="2">
    <location>
        <begin position="30"/>
        <end position="48"/>
    </location>
</feature>
<keyword evidence="4" id="KW-1185">Reference proteome</keyword>
<dbReference type="InterPro" id="IPR014755">
    <property type="entry name" value="Cu-Rt/internalin_Ig-like"/>
</dbReference>
<sequence>MIERTEKVEDAEIAFYQREDLNKMANKKQFVTAAAAFAVTAAAVAPAMSASAAMPVVKLGSDYVRQGNLDAALDKKYHGSEIHWYKSSVNMNKLGVFQTAVGFVKGKGIKVEKRIRVLNYAQEVVGPKEMLVFEKGEAVSGIRTQPVKFADRVYMKPGSWSGIDTSKVGEFMATFTYTNKAYGTVSKSFKYKVVESAPMVSSVKLLNAKELEINFSKPVDASTLLYNGMLKDGTVEIDHIPDAQRLKGLRGTLSKDGKTLVVRAEKTFDGRYAVLASSKIEGLDGKALVPFKEIYTFEDNVRPVLNDPEYLENNRVKFTFSEPVNVDSEDELEKKLELKDASGAGYKVDVDKLSWDGKSFILDLSDAQFVAGKDYKLTLVGLRDFAGNFISPNPVTKIVQKKVIDAVNPSVVGMSSSKPGYLTVTFSEAVYVDRYNHVAKITLTNGEIEADLDDNAWLDESGKVLTVRDHSFIGQIDVKVSHFRDLAGNYGAASTKLVNFTNDEMAPTVTDAKVEVIDGKNHLVLTFSEELKHGAYSDGKMYGSYITPNGVEKKVAAWTDASYYSKNQIKTPISDLELGNYSVKLPANLVKDVVGNESLEQSIKFSIVSSPIEKEKPTFDGYYFQEKDNSTLYLKFSEKLDPSSLNLGNFLIEGKAIAEKAVFTDEDRDVIKLTLKEGAIQTTGKYAFVIQNIKDVVGNVMDTVSLNEKFAENDLPGLTSAVLTSNNVSGDYAVITLTFDESIAKYSIEDGYEDFKVLVGDKDLSKSATVTEIMGSQSNQVQITIDRVLTPAETAQTLTLKPGAAFEVLDLENNKHPLFTSVNIAK</sequence>
<protein>
    <recommendedName>
        <fullName evidence="5">SbsA Ig-like domain-containing protein</fullName>
    </recommendedName>
</protein>
<organism evidence="3 4">
    <name type="scientific">Exiguobacterium chiriqhucha RW-2</name>
    <dbReference type="NCBI Taxonomy" id="1345023"/>
    <lineage>
        <taxon>Bacteria</taxon>
        <taxon>Bacillati</taxon>
        <taxon>Bacillota</taxon>
        <taxon>Bacilli</taxon>
        <taxon>Bacillales</taxon>
        <taxon>Bacillales Family XII. Incertae Sedis</taxon>
        <taxon>Exiguobacterium</taxon>
    </lineage>
</organism>
<keyword evidence="2" id="KW-0812">Transmembrane</keyword>
<dbReference type="Proteomes" id="UP000016464">
    <property type="component" value="Unassembled WGS sequence"/>
</dbReference>
<dbReference type="eggNOG" id="COG2247">
    <property type="taxonomic scope" value="Bacteria"/>
</dbReference>